<evidence type="ECO:0000313" key="9">
    <source>
        <dbReference type="EMBL" id="MUH36769.1"/>
    </source>
</evidence>
<feature type="domain" description="ComEC/Rec2-related protein" evidence="7">
    <location>
        <begin position="230"/>
        <end position="500"/>
    </location>
</feature>
<feature type="transmembrane region" description="Helical" evidence="6">
    <location>
        <begin position="284"/>
        <end position="300"/>
    </location>
</feature>
<dbReference type="Pfam" id="PF03772">
    <property type="entry name" value="Competence"/>
    <property type="match status" value="1"/>
</dbReference>
<evidence type="ECO:0000259" key="8">
    <source>
        <dbReference type="Pfam" id="PF13567"/>
    </source>
</evidence>
<feature type="transmembrane region" description="Helical" evidence="6">
    <location>
        <begin position="7"/>
        <end position="25"/>
    </location>
</feature>
<evidence type="ECO:0000256" key="5">
    <source>
        <dbReference type="ARBA" id="ARBA00023136"/>
    </source>
</evidence>
<dbReference type="EMBL" id="RCNR01000024">
    <property type="protein sequence ID" value="MUH36769.1"/>
    <property type="molecule type" value="Genomic_DNA"/>
</dbReference>
<comment type="caution">
    <text evidence="9">The sequence shown here is derived from an EMBL/GenBank/DDBJ whole genome shotgun (WGS) entry which is preliminary data.</text>
</comment>
<reference evidence="9 10" key="1">
    <citation type="journal article" date="2019" name="Mar. Drugs">
        <title>Comparative Genomics and CAZyme Genome Repertoires of Marine Zobellia amurskyensis KMM 3526(T) and Zobellia laminariae KMM 3676(T).</title>
        <authorList>
            <person name="Chernysheva N."/>
            <person name="Bystritskaya E."/>
            <person name="Stenkova A."/>
            <person name="Golovkin I."/>
            <person name="Nedashkovskaya O."/>
            <person name="Isaeva M."/>
        </authorList>
    </citation>
    <scope>NUCLEOTIDE SEQUENCE [LARGE SCALE GENOMIC DNA]</scope>
    <source>
        <strain evidence="9 10">KMM 3526</strain>
    </source>
</reference>
<evidence type="ECO:0000313" key="10">
    <source>
        <dbReference type="Proteomes" id="UP000540519"/>
    </source>
</evidence>
<feature type="transmembrane region" description="Helical" evidence="6">
    <location>
        <begin position="356"/>
        <end position="376"/>
    </location>
</feature>
<feature type="transmembrane region" description="Helical" evidence="6">
    <location>
        <begin position="57"/>
        <end position="78"/>
    </location>
</feature>
<accession>A0A7X3D213</accession>
<feature type="transmembrane region" description="Helical" evidence="6">
    <location>
        <begin position="330"/>
        <end position="350"/>
    </location>
</feature>
<feature type="transmembrane region" description="Helical" evidence="6">
    <location>
        <begin position="388"/>
        <end position="407"/>
    </location>
</feature>
<dbReference type="Pfam" id="PF13567">
    <property type="entry name" value="DUF4131"/>
    <property type="match status" value="1"/>
</dbReference>
<dbReference type="Proteomes" id="UP000540519">
    <property type="component" value="Unassembled WGS sequence"/>
</dbReference>
<keyword evidence="5 6" id="KW-0472">Membrane</keyword>
<dbReference type="GO" id="GO:0005886">
    <property type="term" value="C:plasma membrane"/>
    <property type="evidence" value="ECO:0007669"/>
    <property type="project" value="UniProtKB-SubCell"/>
</dbReference>
<evidence type="ECO:0000256" key="3">
    <source>
        <dbReference type="ARBA" id="ARBA00022692"/>
    </source>
</evidence>
<keyword evidence="10" id="KW-1185">Reference proteome</keyword>
<organism evidence="9 10">
    <name type="scientific">Zobellia amurskyensis</name>
    <dbReference type="NCBI Taxonomy" id="248905"/>
    <lineage>
        <taxon>Bacteria</taxon>
        <taxon>Pseudomonadati</taxon>
        <taxon>Bacteroidota</taxon>
        <taxon>Flavobacteriia</taxon>
        <taxon>Flavobacteriales</taxon>
        <taxon>Flavobacteriaceae</taxon>
        <taxon>Zobellia</taxon>
    </lineage>
</organism>
<feature type="transmembrane region" description="Helical" evidence="6">
    <location>
        <begin position="447"/>
        <end position="467"/>
    </location>
</feature>
<dbReference type="InterPro" id="IPR052159">
    <property type="entry name" value="Competence_DNA_uptake"/>
</dbReference>
<protein>
    <submittedName>
        <fullName evidence="9">ComEC family competence protein</fullName>
    </submittedName>
</protein>
<feature type="domain" description="DUF4131" evidence="8">
    <location>
        <begin position="32"/>
        <end position="188"/>
    </location>
</feature>
<evidence type="ECO:0000259" key="7">
    <source>
        <dbReference type="Pfam" id="PF03772"/>
    </source>
</evidence>
<feature type="transmembrane region" description="Helical" evidence="6">
    <location>
        <begin position="251"/>
        <end position="272"/>
    </location>
</feature>
<evidence type="ECO:0000256" key="2">
    <source>
        <dbReference type="ARBA" id="ARBA00022475"/>
    </source>
</evidence>
<keyword evidence="2" id="KW-1003">Cell membrane</keyword>
<dbReference type="OrthoDB" id="9761531at2"/>
<proteinExistence type="predicted"/>
<feature type="transmembrane region" description="Helical" evidence="6">
    <location>
        <begin position="506"/>
        <end position="525"/>
    </location>
</feature>
<keyword evidence="3 6" id="KW-0812">Transmembrane</keyword>
<dbReference type="RefSeq" id="WP_155600229.1">
    <property type="nucleotide sequence ID" value="NZ_RCNR01000024.1"/>
</dbReference>
<dbReference type="PANTHER" id="PTHR30619">
    <property type="entry name" value="DNA INTERNALIZATION/COMPETENCE PROTEIN COMEC/REC2"/>
    <property type="match status" value="1"/>
</dbReference>
<evidence type="ECO:0000256" key="1">
    <source>
        <dbReference type="ARBA" id="ARBA00004651"/>
    </source>
</evidence>
<sequence length="675" mass="76370">MKLLRFIPIKLTLILVLGIIAGNYFNFKTTFPLSTCLVLLIILAVFRFKDAKNESPIFGYIAVLTTFCIGIFATSLALPQNQSGHYLNLDFSGNHTWRIKISEVLKPTTFSDRYIARIQTLDQKYAIGKVLLSLTNDTTIQKLQVDDDLIFYGSPEEIRGPLNPHQFNYKSYLEGLGVSHQFRLKNDEFISLKNPSVSLYGLAAKARAHIITRLRKANFGKNELSIIQALLLGQRNDISEETYTDYKNAGAVHILAVSGLHIGILLLLLQFLLRPIERLPKGKTIKIVLIVILLWGFALLSGLSASVVRAVTMFSFVAYSMYLNRPKNTFNILALSMFFILLVINPNLLFQVGFQMSYAAVLAIVWLYPLFQKLWFPKNKILRQIWQLLSVSIAAQLGVLPISLFYFHQFPGLFFISNLLIVPALGIILGMGILVILLSLIDILPNFLVVIYDTLIGWMNSIISWVAQQEAFIFKNISFDNVQMILAYSILFCFVILLTRPTFKKAIALATFIVGFQLWGIYTNYKTSEKNVLFLAHQTKNTAFIHQSGKKITAASHDALRLQNIINDYSVAERILTTSYSTVKNSYKWKGKTVLVIDSLGVYPLAKTPVDYLVLTQSPKLNLERAISTLKPKYIVADGSNYTSYINRWKQTCLKRKLPFHATGEKGAYYFEPAN</sequence>
<feature type="transmembrane region" description="Helical" evidence="6">
    <location>
        <begin position="413"/>
        <end position="440"/>
    </location>
</feature>
<evidence type="ECO:0000256" key="4">
    <source>
        <dbReference type="ARBA" id="ARBA00022989"/>
    </source>
</evidence>
<keyword evidence="4 6" id="KW-1133">Transmembrane helix</keyword>
<dbReference type="InterPro" id="IPR025405">
    <property type="entry name" value="DUF4131"/>
</dbReference>
<dbReference type="NCBIfam" id="TIGR00360">
    <property type="entry name" value="ComEC_N-term"/>
    <property type="match status" value="1"/>
</dbReference>
<feature type="transmembrane region" description="Helical" evidence="6">
    <location>
        <begin position="482"/>
        <end position="499"/>
    </location>
</feature>
<name>A0A7X3D213_9FLAO</name>
<evidence type="ECO:0000256" key="6">
    <source>
        <dbReference type="SAM" id="Phobius"/>
    </source>
</evidence>
<comment type="subcellular location">
    <subcellularLocation>
        <location evidence="1">Cell membrane</location>
        <topology evidence="1">Multi-pass membrane protein</topology>
    </subcellularLocation>
</comment>
<dbReference type="AlphaFoldDB" id="A0A7X3D213"/>
<gene>
    <name evidence="9" type="ORF">D9O36_13020</name>
</gene>
<dbReference type="PANTHER" id="PTHR30619:SF1">
    <property type="entry name" value="RECOMBINATION PROTEIN 2"/>
    <property type="match status" value="1"/>
</dbReference>
<dbReference type="InterPro" id="IPR004477">
    <property type="entry name" value="ComEC_N"/>
</dbReference>